<evidence type="ECO:0008006" key="3">
    <source>
        <dbReference type="Google" id="ProtNLM"/>
    </source>
</evidence>
<evidence type="ECO:0000313" key="1">
    <source>
        <dbReference type="EMBL" id="PIR92520.1"/>
    </source>
</evidence>
<protein>
    <recommendedName>
        <fullName evidence="3">DUF4915 domain-containing protein</fullName>
    </recommendedName>
</protein>
<dbReference type="EMBL" id="PFAT01000021">
    <property type="protein sequence ID" value="PIR92520.1"/>
    <property type="molecule type" value="Genomic_DNA"/>
</dbReference>
<sequence length="426" mass="49347">MYNVWKTWEEFNQVIKNKKVVFFGVADDWFEKTFRRSDVNLAYIVDNNPTRKNKKYNVNEKYGDIEVKDPAILKDKLDDTYIVITSGAYISIIPQLLSYGLKAGDDFCCTPAMNSLKIITDFDECPTKLLVCSSEHQIYAEIDKDKNIGGGLYLYEVNKRSYKKLMDGNFHQIIDASDKYYILDEKRGCLVVSKELEIINEFGFEMDSFSHGLTYCPIREKIFISKAGLDKISVYNTRDFSHLEDIVLSSKTAKYKRDNHHMNDIFVKDDFLYVSLFSHSGNWPKGIYDGGIIEINLDNYSDRHILINDAWMPHGVCFIDNELHYLDSMSGRLYRGSKKLLGEFSGFVRGLAYDSNFYYIGQSEGRYFDRLQGIKNYISLSGGVYMFDPQTKAGRFLSMQGVRQIRNVMVLSNENFNIINNKFELE</sequence>
<accession>A0A2H0V2E7</accession>
<gene>
    <name evidence="1" type="ORF">COU01_01545</name>
</gene>
<evidence type="ECO:0000313" key="2">
    <source>
        <dbReference type="Proteomes" id="UP000228510"/>
    </source>
</evidence>
<organism evidence="1 2">
    <name type="scientific">Candidatus Falkowbacteria bacterium CG10_big_fil_rev_8_21_14_0_10_44_15</name>
    <dbReference type="NCBI Taxonomy" id="1974569"/>
    <lineage>
        <taxon>Bacteria</taxon>
        <taxon>Candidatus Falkowiibacteriota</taxon>
    </lineage>
</organism>
<comment type="caution">
    <text evidence="1">The sequence shown here is derived from an EMBL/GenBank/DDBJ whole genome shotgun (WGS) entry which is preliminary data.</text>
</comment>
<proteinExistence type="predicted"/>
<dbReference type="SUPFAM" id="SSF63825">
    <property type="entry name" value="YWTD domain"/>
    <property type="match status" value="1"/>
</dbReference>
<name>A0A2H0V2E7_9BACT</name>
<dbReference type="AlphaFoldDB" id="A0A2H0V2E7"/>
<reference evidence="2" key="1">
    <citation type="submission" date="2017-09" db="EMBL/GenBank/DDBJ databases">
        <title>Depth-based differentiation of microbial function through sediment-hosted aquifers and enrichment of novel symbionts in the deep terrestrial subsurface.</title>
        <authorList>
            <person name="Probst A.J."/>
            <person name="Ladd B."/>
            <person name="Jarett J.K."/>
            <person name="Geller-Mcgrath D.E."/>
            <person name="Sieber C.M.K."/>
            <person name="Emerson J.B."/>
            <person name="Anantharaman K."/>
            <person name="Thomas B.C."/>
            <person name="Malmstrom R."/>
            <person name="Stieglmeier M."/>
            <person name="Klingl A."/>
            <person name="Woyke T."/>
            <person name="Ryan C.M."/>
            <person name="Banfield J.F."/>
        </authorList>
    </citation>
    <scope>NUCLEOTIDE SEQUENCE [LARGE SCALE GENOMIC DNA]</scope>
</reference>
<dbReference type="Proteomes" id="UP000228510">
    <property type="component" value="Unassembled WGS sequence"/>
</dbReference>